<keyword evidence="1" id="KW-0732">Signal</keyword>
<dbReference type="SUPFAM" id="SSF63829">
    <property type="entry name" value="Calcium-dependent phosphotriesterase"/>
    <property type="match status" value="1"/>
</dbReference>
<feature type="chain" id="PRO_5015680722" description="Gluconolactonase" evidence="1">
    <location>
        <begin position="30"/>
        <end position="388"/>
    </location>
</feature>
<dbReference type="AlphaFoldDB" id="A0A2U3ID05"/>
<dbReference type="InterPro" id="IPR011042">
    <property type="entry name" value="6-blade_b-propeller_TolB-like"/>
</dbReference>
<keyword evidence="3" id="KW-1185">Reference proteome</keyword>
<feature type="signal peptide" evidence="1">
    <location>
        <begin position="1"/>
        <end position="29"/>
    </location>
</feature>
<evidence type="ECO:0000313" key="2">
    <source>
        <dbReference type="EMBL" id="SPB18019.1"/>
    </source>
</evidence>
<protein>
    <recommendedName>
        <fullName evidence="4">Gluconolactonase</fullName>
    </recommendedName>
</protein>
<evidence type="ECO:0000313" key="3">
    <source>
        <dbReference type="Proteomes" id="UP000238169"/>
    </source>
</evidence>
<evidence type="ECO:0008006" key="4">
    <source>
        <dbReference type="Google" id="ProtNLM"/>
    </source>
</evidence>
<dbReference type="RefSeq" id="WP_106857481.1">
    <property type="nucleotide sequence ID" value="NZ_OGTP01000025.1"/>
</dbReference>
<evidence type="ECO:0000256" key="1">
    <source>
        <dbReference type="SAM" id="SignalP"/>
    </source>
</evidence>
<dbReference type="OrthoDB" id="2806980at2"/>
<gene>
    <name evidence="2" type="ORF">NOV72_05218</name>
</gene>
<proteinExistence type="predicted"/>
<dbReference type="Gene3D" id="2.120.10.30">
    <property type="entry name" value="TolB, C-terminal domain"/>
    <property type="match status" value="1"/>
</dbReference>
<dbReference type="EMBL" id="OGTP01000025">
    <property type="protein sequence ID" value="SPB18019.1"/>
    <property type="molecule type" value="Genomic_DNA"/>
</dbReference>
<sequence length="388" mass="42482">MKKNPHRIRLLMNVALCFAALVSATNARSDDRNARNDFGAVDDVLAVGVFGPGDPATPPEHSTVKFFDARSGRLLYQLPDASGGLAGPTGILFDDGRMIVANQNTNRPFKGEVLQYGPGIKPGTPLVSRGDANAPLAPRGILLVQQRGNGKRLFIADLGDPASDVNGKLLVFDIKYGKAMFRHDMNPGADVIGAEFRPRGLVLGPDGYLWVTLAYLTTQCGGKVARFDPVTLKYKDTVLSNSSDCSKDANHLNRPEGLAFAPNGDLFITSFKNVNVDADIDRILILRADDRIYRRPQPQLDFIPLDVSGDERTSTQALVFGPGGYLYVACLQNGEVRKYDVVTKGYWTIVPPGTQLTMPFYLSFFKTNPATLDYEGRDGHRKDYRTPN</sequence>
<accession>A0A2U3ID05</accession>
<organism evidence="2 3">
    <name type="scientific">Caballeronia novacaledonica</name>
    <dbReference type="NCBI Taxonomy" id="1544861"/>
    <lineage>
        <taxon>Bacteria</taxon>
        <taxon>Pseudomonadati</taxon>
        <taxon>Pseudomonadota</taxon>
        <taxon>Betaproteobacteria</taxon>
        <taxon>Burkholderiales</taxon>
        <taxon>Burkholderiaceae</taxon>
        <taxon>Caballeronia</taxon>
    </lineage>
</organism>
<dbReference type="Proteomes" id="UP000238169">
    <property type="component" value="Unassembled WGS sequence"/>
</dbReference>
<name>A0A2U3ID05_9BURK</name>
<reference evidence="3" key="1">
    <citation type="submission" date="2018-01" db="EMBL/GenBank/DDBJ databases">
        <authorList>
            <person name="Peeters C."/>
        </authorList>
    </citation>
    <scope>NUCLEOTIDE SEQUENCE [LARGE SCALE GENOMIC DNA]</scope>
</reference>